<feature type="domain" description="Argininosuccinate lyase C-terminal" evidence="9">
    <location>
        <begin position="352"/>
        <end position="420"/>
    </location>
</feature>
<dbReference type="PROSITE" id="PS00163">
    <property type="entry name" value="FUMARATE_LYASES"/>
    <property type="match status" value="1"/>
</dbReference>
<organism evidence="10 11">
    <name type="scientific">Rubrivivax gelatinosus</name>
    <name type="common">Rhodocyclus gelatinosus</name>
    <name type="synonym">Rhodopseudomonas gelatinosa</name>
    <dbReference type="NCBI Taxonomy" id="28068"/>
    <lineage>
        <taxon>Bacteria</taxon>
        <taxon>Pseudomonadati</taxon>
        <taxon>Pseudomonadota</taxon>
        <taxon>Betaproteobacteria</taxon>
        <taxon>Burkholderiales</taxon>
        <taxon>Sphaerotilaceae</taxon>
        <taxon>Rubrivivax</taxon>
    </lineage>
</organism>
<sequence>MSELVKRYTASVDFDQRLWRADIQGSLAHAEMLAAQGIIAAADLEAIRRGMAQIVEEIEGGRFEWKLELEDVHLNVEARLTQLVGDAGKRLHTGRSRNDQVATDVRLWLRDEIDGLSTLFVELQRALVELAAGHTETVMPGFTHMQVAQPVSFAHHLLAYVEMFARDAERLADVRKRTNRLPLGAAALAGTSYPLDRERVAKTLGFDGVCQNSLDAVSDRDFALEFCAFASIAMVHVSRLSEELVLWMSQNFGFIDLADRYCTGSSIMPQKRNPDVAELARGKSGRVVGHLMGLITLMKGQPLTYNKDNQEDKEPLFDTVDTLRDTLRILAEMVGGIRVKPEAMERAARRGYATATDLADYLVKKGLPFRDAHEVVAHAVKVALGRGVDLSELTLTELQGFNPAVGEDVFEVLTLAGSLNARNVVGGTAPAQVRAQIERHRARLGA</sequence>
<reference evidence="10 11" key="1">
    <citation type="submission" date="2019-03" db="EMBL/GenBank/DDBJ databases">
        <title>Genomic Encyclopedia of Type Strains, Phase IV (KMG-IV): sequencing the most valuable type-strain genomes for metagenomic binning, comparative biology and taxonomic classification.</title>
        <authorList>
            <person name="Goeker M."/>
        </authorList>
    </citation>
    <scope>NUCLEOTIDE SEQUENCE [LARGE SCALE GENOMIC DNA]</scope>
    <source>
        <strain evidence="10 11">DSM 1709</strain>
    </source>
</reference>
<proteinExistence type="inferred from homology"/>
<dbReference type="Gene3D" id="1.20.200.10">
    <property type="entry name" value="Fumarase/aspartase (Central domain)"/>
    <property type="match status" value="1"/>
</dbReference>
<dbReference type="InterPro" id="IPR022761">
    <property type="entry name" value="Fumarate_lyase_N"/>
</dbReference>
<dbReference type="AlphaFoldDB" id="A0A4R2MBG7"/>
<evidence type="ECO:0000256" key="2">
    <source>
        <dbReference type="ARBA" id="ARBA00004941"/>
    </source>
</evidence>
<keyword evidence="4 7" id="KW-0055">Arginine biosynthesis</keyword>
<evidence type="ECO:0000256" key="6">
    <source>
        <dbReference type="ARBA" id="ARBA00023239"/>
    </source>
</evidence>
<dbReference type="FunFam" id="1.20.200.10:FF:000015">
    <property type="entry name" value="argininosuccinate lyase isoform X2"/>
    <property type="match status" value="1"/>
</dbReference>
<evidence type="ECO:0000259" key="9">
    <source>
        <dbReference type="Pfam" id="PF14698"/>
    </source>
</evidence>
<dbReference type="NCBIfam" id="TIGR00838">
    <property type="entry name" value="argH"/>
    <property type="match status" value="1"/>
</dbReference>
<dbReference type="InterPro" id="IPR009049">
    <property type="entry name" value="Argininosuccinate_lyase"/>
</dbReference>
<dbReference type="PRINTS" id="PR00145">
    <property type="entry name" value="ARGSUCLYASE"/>
</dbReference>
<evidence type="ECO:0000256" key="5">
    <source>
        <dbReference type="ARBA" id="ARBA00022605"/>
    </source>
</evidence>
<dbReference type="EC" id="4.3.2.1" evidence="3 7"/>
<dbReference type="Pfam" id="PF14698">
    <property type="entry name" value="ASL_C2"/>
    <property type="match status" value="1"/>
</dbReference>
<dbReference type="GO" id="GO:0042450">
    <property type="term" value="P:L-arginine biosynthetic process via ornithine"/>
    <property type="evidence" value="ECO:0007669"/>
    <property type="project" value="UniProtKB-UniRule"/>
</dbReference>
<dbReference type="FunFam" id="1.10.40.30:FF:000001">
    <property type="entry name" value="Argininosuccinate lyase"/>
    <property type="match status" value="1"/>
</dbReference>
<dbReference type="EMBL" id="SLXD01000008">
    <property type="protein sequence ID" value="TCP01887.1"/>
    <property type="molecule type" value="Genomic_DNA"/>
</dbReference>
<comment type="catalytic activity">
    <reaction evidence="1 7">
        <text>2-(N(omega)-L-arginino)succinate = fumarate + L-arginine</text>
        <dbReference type="Rhea" id="RHEA:24020"/>
        <dbReference type="ChEBI" id="CHEBI:29806"/>
        <dbReference type="ChEBI" id="CHEBI:32682"/>
        <dbReference type="ChEBI" id="CHEBI:57472"/>
        <dbReference type="EC" id="4.3.2.1"/>
    </reaction>
</comment>
<dbReference type="PANTHER" id="PTHR43814">
    <property type="entry name" value="ARGININOSUCCINATE LYASE"/>
    <property type="match status" value="1"/>
</dbReference>
<evidence type="ECO:0000256" key="7">
    <source>
        <dbReference type="HAMAP-Rule" id="MF_00006"/>
    </source>
</evidence>
<dbReference type="Gene3D" id="1.10.40.30">
    <property type="entry name" value="Fumarase/aspartase (C-terminal domain)"/>
    <property type="match status" value="1"/>
</dbReference>
<comment type="similarity">
    <text evidence="7">Belongs to the lyase 1 family. Argininosuccinate lyase subfamily.</text>
</comment>
<dbReference type="Pfam" id="PF00206">
    <property type="entry name" value="Lyase_1"/>
    <property type="match status" value="1"/>
</dbReference>
<dbReference type="Proteomes" id="UP000295106">
    <property type="component" value="Unassembled WGS sequence"/>
</dbReference>
<comment type="pathway">
    <text evidence="2 7">Amino-acid biosynthesis; L-arginine biosynthesis; L-arginine from L-ornithine and carbamoyl phosphate: step 3/3.</text>
</comment>
<evidence type="ECO:0000256" key="1">
    <source>
        <dbReference type="ARBA" id="ARBA00000985"/>
    </source>
</evidence>
<dbReference type="Gene3D" id="1.10.275.10">
    <property type="entry name" value="Fumarase/aspartase (N-terminal domain)"/>
    <property type="match status" value="1"/>
</dbReference>
<gene>
    <name evidence="7" type="primary">argH</name>
    <name evidence="10" type="ORF">EV684_108229</name>
</gene>
<evidence type="ECO:0000259" key="8">
    <source>
        <dbReference type="Pfam" id="PF00206"/>
    </source>
</evidence>
<dbReference type="InterPro" id="IPR024083">
    <property type="entry name" value="Fumarase/histidase_N"/>
</dbReference>
<evidence type="ECO:0000256" key="4">
    <source>
        <dbReference type="ARBA" id="ARBA00022571"/>
    </source>
</evidence>
<dbReference type="GO" id="GO:0004056">
    <property type="term" value="F:argininosuccinate lyase activity"/>
    <property type="evidence" value="ECO:0007669"/>
    <property type="project" value="UniProtKB-UniRule"/>
</dbReference>
<dbReference type="PANTHER" id="PTHR43814:SF1">
    <property type="entry name" value="ARGININOSUCCINATE LYASE"/>
    <property type="match status" value="1"/>
</dbReference>
<accession>A0A4R2MBG7</accession>
<keyword evidence="5 7" id="KW-0028">Amino-acid biosynthesis</keyword>
<name>A0A4R2MBG7_RUBGE</name>
<evidence type="ECO:0000313" key="11">
    <source>
        <dbReference type="Proteomes" id="UP000295106"/>
    </source>
</evidence>
<dbReference type="GO" id="GO:0005829">
    <property type="term" value="C:cytosol"/>
    <property type="evidence" value="ECO:0007669"/>
    <property type="project" value="TreeGrafter"/>
</dbReference>
<evidence type="ECO:0000256" key="3">
    <source>
        <dbReference type="ARBA" id="ARBA00012338"/>
    </source>
</evidence>
<dbReference type="HAMAP" id="MF_00006">
    <property type="entry name" value="Arg_succ_lyase"/>
    <property type="match status" value="1"/>
</dbReference>
<evidence type="ECO:0000313" key="10">
    <source>
        <dbReference type="EMBL" id="TCP01887.1"/>
    </source>
</evidence>
<comment type="subcellular location">
    <subcellularLocation>
        <location evidence="7">Cytoplasm</location>
    </subcellularLocation>
</comment>
<dbReference type="InterPro" id="IPR020557">
    <property type="entry name" value="Fumarate_lyase_CS"/>
</dbReference>
<dbReference type="InterPro" id="IPR000362">
    <property type="entry name" value="Fumarate_lyase_fam"/>
</dbReference>
<dbReference type="InterPro" id="IPR029419">
    <property type="entry name" value="Arg_succ_lyase_C"/>
</dbReference>
<keyword evidence="7" id="KW-0963">Cytoplasm</keyword>
<dbReference type="InterPro" id="IPR008948">
    <property type="entry name" value="L-Aspartase-like"/>
</dbReference>
<dbReference type="SUPFAM" id="SSF48557">
    <property type="entry name" value="L-aspartase-like"/>
    <property type="match status" value="1"/>
</dbReference>
<comment type="caution">
    <text evidence="10">The sequence shown here is derived from an EMBL/GenBank/DDBJ whole genome shotgun (WGS) entry which is preliminary data.</text>
</comment>
<dbReference type="UniPathway" id="UPA00068">
    <property type="reaction ID" value="UER00114"/>
</dbReference>
<dbReference type="FunFam" id="1.10.275.10:FF:000002">
    <property type="entry name" value="Argininosuccinate lyase"/>
    <property type="match status" value="1"/>
</dbReference>
<protein>
    <recommendedName>
        <fullName evidence="3 7">Argininosuccinate lyase</fullName>
        <shortName evidence="7">ASAL</shortName>
        <ecNumber evidence="3 7">4.3.2.1</ecNumber>
    </recommendedName>
    <alternativeName>
        <fullName evidence="7">Arginosuccinase</fullName>
    </alternativeName>
</protein>
<keyword evidence="6 7" id="KW-0456">Lyase</keyword>
<dbReference type="CDD" id="cd01359">
    <property type="entry name" value="Argininosuccinate_lyase"/>
    <property type="match status" value="1"/>
</dbReference>
<feature type="domain" description="Fumarate lyase N-terminal" evidence="8">
    <location>
        <begin position="3"/>
        <end position="289"/>
    </location>
</feature>
<dbReference type="PRINTS" id="PR00149">
    <property type="entry name" value="FUMRATELYASE"/>
</dbReference>